<evidence type="ECO:0000313" key="8">
    <source>
        <dbReference type="Proteomes" id="UP001148838"/>
    </source>
</evidence>
<evidence type="ECO:0000259" key="5">
    <source>
        <dbReference type="PROSITE" id="PS51203"/>
    </source>
</evidence>
<feature type="compositionally biased region" description="Polar residues" evidence="4">
    <location>
        <begin position="304"/>
        <end position="316"/>
    </location>
</feature>
<organism evidence="7 8">
    <name type="scientific">Periplaneta americana</name>
    <name type="common">American cockroach</name>
    <name type="synonym">Blatta americana</name>
    <dbReference type="NCBI Taxonomy" id="6978"/>
    <lineage>
        <taxon>Eukaryota</taxon>
        <taxon>Metazoa</taxon>
        <taxon>Ecdysozoa</taxon>
        <taxon>Arthropoda</taxon>
        <taxon>Hexapoda</taxon>
        <taxon>Insecta</taxon>
        <taxon>Pterygota</taxon>
        <taxon>Neoptera</taxon>
        <taxon>Polyneoptera</taxon>
        <taxon>Dictyoptera</taxon>
        <taxon>Blattodea</taxon>
        <taxon>Blattoidea</taxon>
        <taxon>Blattidae</taxon>
        <taxon>Blattinae</taxon>
        <taxon>Periplaneta</taxon>
    </lineage>
</organism>
<dbReference type="Gene3D" id="2.60.40.790">
    <property type="match status" value="1"/>
</dbReference>
<evidence type="ECO:0000256" key="3">
    <source>
        <dbReference type="ARBA" id="ARBA00022833"/>
    </source>
</evidence>
<evidence type="ECO:0000256" key="4">
    <source>
        <dbReference type="SAM" id="MobiDB-lite"/>
    </source>
</evidence>
<evidence type="ECO:0008006" key="9">
    <source>
        <dbReference type="Google" id="ProtNLM"/>
    </source>
</evidence>
<dbReference type="InterPro" id="IPR008978">
    <property type="entry name" value="HSP20-like_chaperone"/>
</dbReference>
<evidence type="ECO:0000313" key="7">
    <source>
        <dbReference type="EMBL" id="KAJ4441670.1"/>
    </source>
</evidence>
<dbReference type="InterPro" id="IPR039790">
    <property type="entry name" value="CHRD1"/>
</dbReference>
<keyword evidence="8" id="KW-1185">Reference proteome</keyword>
<accession>A0ABQ8T593</accession>
<name>A0ABQ8T593_PERAM</name>
<dbReference type="InterPro" id="IPR007051">
    <property type="entry name" value="CHORD_dom"/>
</dbReference>
<dbReference type="PANTHER" id="PTHR46983">
    <property type="entry name" value="CYSTEINE AND HISTIDINE-RICH DOMAIN-CONTAINING PROTEIN 1"/>
    <property type="match status" value="1"/>
</dbReference>
<feature type="domain" description="CHORD" evidence="6">
    <location>
        <begin position="1"/>
        <end position="54"/>
    </location>
</feature>
<gene>
    <name evidence="7" type="ORF">ANN_11528</name>
</gene>
<dbReference type="SUPFAM" id="SSF49764">
    <property type="entry name" value="HSP20-like chaperones"/>
    <property type="match status" value="1"/>
</dbReference>
<dbReference type="Pfam" id="PF04969">
    <property type="entry name" value="CS"/>
    <property type="match status" value="1"/>
</dbReference>
<evidence type="ECO:0000256" key="1">
    <source>
        <dbReference type="ARBA" id="ARBA00022723"/>
    </source>
</evidence>
<proteinExistence type="predicted"/>
<dbReference type="Gene3D" id="4.10.1130.20">
    <property type="match status" value="2"/>
</dbReference>
<dbReference type="CDD" id="cd06488">
    <property type="entry name" value="p23_melusin_like"/>
    <property type="match status" value="1"/>
</dbReference>
<feature type="domain" description="CS" evidence="5">
    <location>
        <begin position="207"/>
        <end position="297"/>
    </location>
</feature>
<dbReference type="PROSITE" id="PS51401">
    <property type="entry name" value="CHORD"/>
    <property type="match status" value="2"/>
</dbReference>
<feature type="region of interest" description="Disordered" evidence="4">
    <location>
        <begin position="292"/>
        <end position="318"/>
    </location>
</feature>
<feature type="domain" description="CHORD" evidence="6">
    <location>
        <begin position="137"/>
        <end position="196"/>
    </location>
</feature>
<sequence>SCIYHPGAPFFHDAYKGWSCCKKKCTDFTEFLNIKASFNFVVFLNFQGCTKSYHSNVKPPEPERPPVDKSKSDEVIEYKAPRPTVVEVLERPSFETALVQLKVEVSPTLTQQVKSLTKTVSSPVGNDRVEIPIGTSCKNGGCKQTYGGSENADTRCTHHPGYPVFHEGLKFWSCCQRRTTDFNSFLEQEGCMIGEHVWVKEKGDDRQLKCRFDWHQTTSDVVVSVFAKKYAPDSSYVQVNPVRLKVHLFFPEEESVFDLDLELRGVVDVLRSSANMFPTKLEVKLRKAEPGSWSKLDIPRPTTEIDNSQSSSTTMEQLVPEVDAVDLSDL</sequence>
<dbReference type="Proteomes" id="UP001148838">
    <property type="component" value="Unassembled WGS sequence"/>
</dbReference>
<dbReference type="PANTHER" id="PTHR46983:SF3">
    <property type="entry name" value="CHPADIPLOID STATE MAINTENANCE PROTEIN CHPA"/>
    <property type="match status" value="1"/>
</dbReference>
<keyword evidence="1" id="KW-0479">Metal-binding</keyword>
<feature type="non-terminal residue" evidence="7">
    <location>
        <position position="1"/>
    </location>
</feature>
<dbReference type="InterPro" id="IPR007052">
    <property type="entry name" value="CS_dom"/>
</dbReference>
<reference evidence="7 8" key="1">
    <citation type="journal article" date="2022" name="Allergy">
        <title>Genome assembly and annotation of Periplaneta americana reveal a comprehensive cockroach allergen profile.</title>
        <authorList>
            <person name="Wang L."/>
            <person name="Xiong Q."/>
            <person name="Saelim N."/>
            <person name="Wang L."/>
            <person name="Nong W."/>
            <person name="Wan A.T."/>
            <person name="Shi M."/>
            <person name="Liu X."/>
            <person name="Cao Q."/>
            <person name="Hui J.H.L."/>
            <person name="Sookrung N."/>
            <person name="Leung T.F."/>
            <person name="Tungtrongchitr A."/>
            <person name="Tsui S.K.W."/>
        </authorList>
    </citation>
    <scope>NUCLEOTIDE SEQUENCE [LARGE SCALE GENOMIC DNA]</scope>
    <source>
        <strain evidence="7">PWHHKU_190912</strain>
    </source>
</reference>
<comment type="caution">
    <text evidence="7">The sequence shown here is derived from an EMBL/GenBank/DDBJ whole genome shotgun (WGS) entry which is preliminary data.</text>
</comment>
<evidence type="ECO:0000256" key="2">
    <source>
        <dbReference type="ARBA" id="ARBA00022737"/>
    </source>
</evidence>
<dbReference type="PROSITE" id="PS51203">
    <property type="entry name" value="CS"/>
    <property type="match status" value="1"/>
</dbReference>
<keyword evidence="3" id="KW-0862">Zinc</keyword>
<evidence type="ECO:0000259" key="6">
    <source>
        <dbReference type="PROSITE" id="PS51401"/>
    </source>
</evidence>
<keyword evidence="2" id="KW-0677">Repeat</keyword>
<dbReference type="EMBL" id="JAJSOF020000015">
    <property type="protein sequence ID" value="KAJ4441670.1"/>
    <property type="molecule type" value="Genomic_DNA"/>
</dbReference>
<protein>
    <recommendedName>
        <fullName evidence="9">Cysteine and histidine-rich domain-containing protein</fullName>
    </recommendedName>
</protein>
<dbReference type="Pfam" id="PF04968">
    <property type="entry name" value="CHORD"/>
    <property type="match status" value="2"/>
</dbReference>